<dbReference type="InterPro" id="IPR003690">
    <property type="entry name" value="MTERF"/>
</dbReference>
<name>A0A6P8I2Q3_ACTTE</name>
<reference evidence="4" key="1">
    <citation type="submission" date="2025-08" db="UniProtKB">
        <authorList>
            <consortium name="RefSeq"/>
        </authorList>
    </citation>
    <scope>IDENTIFICATION</scope>
    <source>
        <tissue evidence="4">Tentacle</tissue>
    </source>
</reference>
<dbReference type="KEGG" id="aten:116297907"/>
<dbReference type="InterPro" id="IPR038538">
    <property type="entry name" value="MTERF_sf"/>
</dbReference>
<dbReference type="OrthoDB" id="5963449at2759"/>
<dbReference type="InParanoid" id="A0A6P8I2Q3"/>
<dbReference type="Pfam" id="PF02536">
    <property type="entry name" value="mTERF"/>
    <property type="match status" value="1"/>
</dbReference>
<dbReference type="Gene3D" id="1.25.70.10">
    <property type="entry name" value="Transcription termination factor 3, mitochondrial"/>
    <property type="match status" value="1"/>
</dbReference>
<protein>
    <submittedName>
        <fullName evidence="4">Uncharacterized protein LOC116297907</fullName>
    </submittedName>
</protein>
<evidence type="ECO:0000313" key="4">
    <source>
        <dbReference type="RefSeq" id="XP_031562088.1"/>
    </source>
</evidence>
<dbReference type="AlphaFoldDB" id="A0A6P8I2Q3"/>
<gene>
    <name evidence="4" type="primary">LOC116297907</name>
</gene>
<evidence type="ECO:0000313" key="3">
    <source>
        <dbReference type="Proteomes" id="UP000515163"/>
    </source>
</evidence>
<evidence type="ECO:0000256" key="2">
    <source>
        <dbReference type="ARBA" id="ARBA00022946"/>
    </source>
</evidence>
<keyword evidence="3" id="KW-1185">Reference proteome</keyword>
<keyword evidence="2" id="KW-0809">Transit peptide</keyword>
<dbReference type="GO" id="GO:0003676">
    <property type="term" value="F:nucleic acid binding"/>
    <property type="evidence" value="ECO:0007669"/>
    <property type="project" value="InterPro"/>
</dbReference>
<organism evidence="3 4">
    <name type="scientific">Actinia tenebrosa</name>
    <name type="common">Australian red waratah sea anemone</name>
    <dbReference type="NCBI Taxonomy" id="6105"/>
    <lineage>
        <taxon>Eukaryota</taxon>
        <taxon>Metazoa</taxon>
        <taxon>Cnidaria</taxon>
        <taxon>Anthozoa</taxon>
        <taxon>Hexacorallia</taxon>
        <taxon>Actiniaria</taxon>
        <taxon>Actiniidae</taxon>
        <taxon>Actinia</taxon>
    </lineage>
</organism>
<sequence length="305" mass="35372">MFGVSLRRNLCSGKPVFSLTWSSSTSSRTTSSYSSTPELQKYLKKLKLGRFECFEKRIQKEPCVEILRNLHEELDVVHVRKRQPHVLYLRTELLLQRISFLKPIGITSRQKRKIIERNPPALVFDFDPNRADGSRVGYVRGVVRNRTDRQEVLTHILHPCSSLIVMRSFDLRNRVEFIQEQLGMAQSTLLQFLLNMPCFLLHNKSAMLEDFHFIHKHVLPQGFDLDHHTAELYPLVYAPSDNIHPSIFTTAANENTASALPVLKLSDVLDYSYKENHGKGEPEDLVEFLTQAELRELRPRYNKVM</sequence>
<dbReference type="GeneID" id="116297907"/>
<evidence type="ECO:0000256" key="1">
    <source>
        <dbReference type="ARBA" id="ARBA00007692"/>
    </source>
</evidence>
<dbReference type="Proteomes" id="UP000515163">
    <property type="component" value="Unplaced"/>
</dbReference>
<proteinExistence type="inferred from homology"/>
<comment type="similarity">
    <text evidence="1">Belongs to the mTERF family.</text>
</comment>
<dbReference type="RefSeq" id="XP_031562088.1">
    <property type="nucleotide sequence ID" value="XM_031706228.1"/>
</dbReference>
<accession>A0A6P8I2Q3</accession>